<evidence type="ECO:0000313" key="1">
    <source>
        <dbReference type="EMBL" id="PHQ30170.1"/>
    </source>
</evidence>
<name>A0A2G1VU91_9FLAO</name>
<dbReference type="OrthoDB" id="662759at2"/>
<organism evidence="1 2">
    <name type="scientific">Leeuwenhoekiella nanhaiensis</name>
    <dbReference type="NCBI Taxonomy" id="1655491"/>
    <lineage>
        <taxon>Bacteria</taxon>
        <taxon>Pseudomonadati</taxon>
        <taxon>Bacteroidota</taxon>
        <taxon>Flavobacteriia</taxon>
        <taxon>Flavobacteriales</taxon>
        <taxon>Flavobacteriaceae</taxon>
        <taxon>Leeuwenhoekiella</taxon>
    </lineage>
</organism>
<gene>
    <name evidence="1" type="ORF">CJ305_04195</name>
</gene>
<dbReference type="InterPro" id="IPR004991">
    <property type="entry name" value="Aerolysin-like"/>
</dbReference>
<dbReference type="SUPFAM" id="SSF49695">
    <property type="entry name" value="gamma-Crystallin-like"/>
    <property type="match status" value="1"/>
</dbReference>
<keyword evidence="2" id="KW-1185">Reference proteome</keyword>
<protein>
    <submittedName>
        <fullName evidence="1">Uncharacterized protein</fullName>
    </submittedName>
</protein>
<dbReference type="Gene3D" id="2.170.15.10">
    <property type="entry name" value="Proaerolysin, chain A, domain 3"/>
    <property type="match status" value="1"/>
</dbReference>
<dbReference type="AlphaFoldDB" id="A0A2G1VU91"/>
<comment type="caution">
    <text evidence="1">The sequence shown here is derived from an EMBL/GenBank/DDBJ whole genome shotgun (WGS) entry which is preliminary data.</text>
</comment>
<proteinExistence type="predicted"/>
<evidence type="ECO:0000313" key="2">
    <source>
        <dbReference type="Proteomes" id="UP000229433"/>
    </source>
</evidence>
<dbReference type="InterPro" id="IPR011024">
    <property type="entry name" value="G_crystallin-like"/>
</dbReference>
<dbReference type="Pfam" id="PF03318">
    <property type="entry name" value="ETX_MTX2"/>
    <property type="match status" value="1"/>
</dbReference>
<accession>A0A2G1VU91</accession>
<dbReference type="Proteomes" id="UP000229433">
    <property type="component" value="Unassembled WGS sequence"/>
</dbReference>
<dbReference type="EMBL" id="NQXA01000002">
    <property type="protein sequence ID" value="PHQ30170.1"/>
    <property type="molecule type" value="Genomic_DNA"/>
</dbReference>
<reference evidence="1 2" key="1">
    <citation type="submission" date="2017-08" db="EMBL/GenBank/DDBJ databases">
        <title>The whole genome shortgun sequences of strain Leeuwenhoekiella nanhaiensis G18 from the South China Sea.</title>
        <authorList>
            <person name="Liu Q."/>
        </authorList>
    </citation>
    <scope>NUCLEOTIDE SEQUENCE [LARGE SCALE GENOMIC DNA]</scope>
    <source>
        <strain evidence="1 2">G18</strain>
    </source>
</reference>
<dbReference type="Gene3D" id="2.60.20.10">
    <property type="entry name" value="Crystallins"/>
    <property type="match status" value="1"/>
</dbReference>
<sequence length="575" mass="63544">MKNVLNFFRFCLSESELPQNKFRISILFVLLTATLAAQKTYTVNDFFYRAVPSASESNEVEIFDGFLNGESAKYPVGEYHTLGTLNNRVTSFIVPEGLQVSFYFDRGFRGNKTTFLPGSYVSNWHSGDNAESMKIEKLGNLDGAYFLQSNTKPTDAGWGGKITQGVGPGQYNYLENELICNDCFTYLWVVGNVQVIVYDYANFDTNGANSANNPFSDTSPNKTGTMYNLADYGFANTISSVDVALLNYRLHHVDRVPVGIAENLPDEQLNLNFTECNQNEDGTVKTVTKSFSAEVAKTVSTSLATGASLDFGIAHTTSATVGVPGLAEASVSIEVSANVGTSINWEDSKTTTITRSLGGESQNQTILPGRAIVIDFKTTPKKQKYKETYYFRPVKSKPNSQGEYEFIQNAAAREKKVEVDVVEITRNDFESVVKYRDCRPDELNGVIIKPAASTTSSTSAETASTMSAETTNTAMEAAASTESPTNQVVDGNTVKLVFFEDGSFAQEDNQTWYEKDNAGNTKFVFEEIGRDDWSVYLLDEDRGIYIMLNLWKKDISYKTEDAAAYNTLYAITDSK</sequence>
<dbReference type="RefSeq" id="WP_099645005.1">
    <property type="nucleotide sequence ID" value="NZ_KZ319288.1"/>
</dbReference>